<feature type="compositionally biased region" description="Low complexity" evidence="1">
    <location>
        <begin position="151"/>
        <end position="165"/>
    </location>
</feature>
<reference evidence="2 3" key="1">
    <citation type="submission" date="2021-05" db="EMBL/GenBank/DDBJ databases">
        <title>Direct Submission.</title>
        <authorList>
            <person name="Li K."/>
            <person name="Gao J."/>
        </authorList>
    </citation>
    <scope>NUCLEOTIDE SEQUENCE [LARGE SCALE GENOMIC DNA]</scope>
    <source>
        <strain evidence="2 3">Mg02</strain>
    </source>
</reference>
<accession>A0ABX8BMQ2</accession>
<dbReference type="RefSeq" id="WP_220564186.1">
    <property type="nucleotide sequence ID" value="NZ_CP074133.1"/>
</dbReference>
<evidence type="ECO:0000256" key="1">
    <source>
        <dbReference type="SAM" id="MobiDB-lite"/>
    </source>
</evidence>
<dbReference type="Proteomes" id="UP000676079">
    <property type="component" value="Chromosome"/>
</dbReference>
<sequence length="182" mass="19990">MNVEEALAEAARLHADTDAAEAAAERAAENQSHDEFWAEVEAQEETETILGVRVRVPSPRTVTLRTKRRIERLDLVEVSDEEIAAALDDLFGEGSFQRWYDAGMTYQRLAVVMAWGIARAGGSPITWRDAYEAVTTGKAPERLLREKALRAKGASSGASESTGGRSKAGRSRKGSKRKRSRT</sequence>
<feature type="compositionally biased region" description="Basic residues" evidence="1">
    <location>
        <begin position="167"/>
        <end position="182"/>
    </location>
</feature>
<gene>
    <name evidence="2" type="ORF">KGD84_00760</name>
</gene>
<feature type="region of interest" description="Disordered" evidence="1">
    <location>
        <begin position="147"/>
        <end position="182"/>
    </location>
</feature>
<evidence type="ECO:0008006" key="4">
    <source>
        <dbReference type="Google" id="ProtNLM"/>
    </source>
</evidence>
<evidence type="ECO:0000313" key="2">
    <source>
        <dbReference type="EMBL" id="QUX22975.1"/>
    </source>
</evidence>
<proteinExistence type="predicted"/>
<keyword evidence="3" id="KW-1185">Reference proteome</keyword>
<name>A0ABX8BMQ2_9ACTN</name>
<evidence type="ECO:0000313" key="3">
    <source>
        <dbReference type="Proteomes" id="UP000676079"/>
    </source>
</evidence>
<protein>
    <recommendedName>
        <fullName evidence="4">Tail assembly chaperone</fullName>
    </recommendedName>
</protein>
<dbReference type="EMBL" id="CP074133">
    <property type="protein sequence ID" value="QUX22975.1"/>
    <property type="molecule type" value="Genomic_DNA"/>
</dbReference>
<organism evidence="2 3">
    <name type="scientific">Nocardiopsis changdeensis</name>
    <dbReference type="NCBI Taxonomy" id="2831969"/>
    <lineage>
        <taxon>Bacteria</taxon>
        <taxon>Bacillati</taxon>
        <taxon>Actinomycetota</taxon>
        <taxon>Actinomycetes</taxon>
        <taxon>Streptosporangiales</taxon>
        <taxon>Nocardiopsidaceae</taxon>
        <taxon>Nocardiopsis</taxon>
    </lineage>
</organism>